<dbReference type="Ensembl" id="ENSPSTT00000021573.1">
    <property type="protein sequence ID" value="ENSPSTP00000020565.1"/>
    <property type="gene ID" value="ENSPSTG00000014939.1"/>
</dbReference>
<reference evidence="7" key="1">
    <citation type="submission" date="2025-08" db="UniProtKB">
        <authorList>
            <consortium name="Ensembl"/>
        </authorList>
    </citation>
    <scope>IDENTIFICATION</scope>
</reference>
<dbReference type="Pfam" id="PF00254">
    <property type="entry name" value="FKBP_C"/>
    <property type="match status" value="1"/>
</dbReference>
<keyword evidence="4 5" id="KW-0413">Isomerase</keyword>
<evidence type="ECO:0000313" key="8">
    <source>
        <dbReference type="Proteomes" id="UP000694428"/>
    </source>
</evidence>
<dbReference type="SUPFAM" id="SSF54534">
    <property type="entry name" value="FKBP-like"/>
    <property type="match status" value="1"/>
</dbReference>
<evidence type="ECO:0000256" key="4">
    <source>
        <dbReference type="ARBA" id="ARBA00023235"/>
    </source>
</evidence>
<evidence type="ECO:0000256" key="3">
    <source>
        <dbReference type="ARBA" id="ARBA00023110"/>
    </source>
</evidence>
<dbReference type="EC" id="5.2.1.8" evidence="2 5"/>
<dbReference type="InterPro" id="IPR001179">
    <property type="entry name" value="PPIase_FKBP_dom"/>
</dbReference>
<dbReference type="GO" id="GO:0003755">
    <property type="term" value="F:peptidyl-prolyl cis-trans isomerase activity"/>
    <property type="evidence" value="ECO:0007669"/>
    <property type="project" value="UniProtKB-KW"/>
</dbReference>
<name>A0A8C9LE52_PAVCR</name>
<dbReference type="AlphaFoldDB" id="A0A8C9LE52"/>
<keyword evidence="8" id="KW-1185">Reference proteome</keyword>
<evidence type="ECO:0000256" key="1">
    <source>
        <dbReference type="ARBA" id="ARBA00000971"/>
    </source>
</evidence>
<dbReference type="PROSITE" id="PS50059">
    <property type="entry name" value="FKBP_PPIASE"/>
    <property type="match status" value="1"/>
</dbReference>
<dbReference type="InterPro" id="IPR046357">
    <property type="entry name" value="PPIase_dom_sf"/>
</dbReference>
<dbReference type="InterPro" id="IPR050689">
    <property type="entry name" value="FKBP-type_PPIase"/>
</dbReference>
<dbReference type="PANTHER" id="PTHR10516">
    <property type="entry name" value="PEPTIDYL-PROLYL CIS-TRANS ISOMERASE"/>
    <property type="match status" value="1"/>
</dbReference>
<evidence type="ECO:0000313" key="7">
    <source>
        <dbReference type="Ensembl" id="ENSPSTP00000020565.1"/>
    </source>
</evidence>
<dbReference type="GO" id="GO:0005737">
    <property type="term" value="C:cytoplasm"/>
    <property type="evidence" value="ECO:0007669"/>
    <property type="project" value="TreeGrafter"/>
</dbReference>
<dbReference type="Proteomes" id="UP000694428">
    <property type="component" value="Unplaced"/>
</dbReference>
<organism evidence="7 8">
    <name type="scientific">Pavo cristatus</name>
    <name type="common">Indian peafowl</name>
    <name type="synonym">Blue peafowl</name>
    <dbReference type="NCBI Taxonomy" id="9049"/>
    <lineage>
        <taxon>Eukaryota</taxon>
        <taxon>Metazoa</taxon>
        <taxon>Chordata</taxon>
        <taxon>Craniata</taxon>
        <taxon>Vertebrata</taxon>
        <taxon>Euteleostomi</taxon>
        <taxon>Archelosauria</taxon>
        <taxon>Archosauria</taxon>
        <taxon>Dinosauria</taxon>
        <taxon>Saurischia</taxon>
        <taxon>Theropoda</taxon>
        <taxon>Coelurosauria</taxon>
        <taxon>Aves</taxon>
        <taxon>Neognathae</taxon>
        <taxon>Galloanserae</taxon>
        <taxon>Galliformes</taxon>
        <taxon>Phasianidae</taxon>
        <taxon>Phasianinae</taxon>
        <taxon>Pavo</taxon>
    </lineage>
</organism>
<comment type="catalytic activity">
    <reaction evidence="1 5">
        <text>[protein]-peptidylproline (omega=180) = [protein]-peptidylproline (omega=0)</text>
        <dbReference type="Rhea" id="RHEA:16237"/>
        <dbReference type="Rhea" id="RHEA-COMP:10747"/>
        <dbReference type="Rhea" id="RHEA-COMP:10748"/>
        <dbReference type="ChEBI" id="CHEBI:83833"/>
        <dbReference type="ChEBI" id="CHEBI:83834"/>
        <dbReference type="EC" id="5.2.1.8"/>
    </reaction>
</comment>
<keyword evidence="3 5" id="KW-0697">Rotamase</keyword>
<feature type="domain" description="PPIase FKBP-type" evidence="6">
    <location>
        <begin position="25"/>
        <end position="65"/>
    </location>
</feature>
<sequence>AIIRLSLASPGMYVSRLYSVVSRMLQNGKKLDSSGDRNKPFWFKIGRKEVIKGFEEGVTWIQINDSGLSSNWVKGVLGHSVQCNVGKTKW</sequence>
<evidence type="ECO:0000256" key="2">
    <source>
        <dbReference type="ARBA" id="ARBA00013194"/>
    </source>
</evidence>
<dbReference type="Gene3D" id="3.10.50.40">
    <property type="match status" value="1"/>
</dbReference>
<evidence type="ECO:0000256" key="5">
    <source>
        <dbReference type="PROSITE-ProRule" id="PRU00277"/>
    </source>
</evidence>
<accession>A0A8C9LE52</accession>
<reference evidence="7" key="2">
    <citation type="submission" date="2025-09" db="UniProtKB">
        <authorList>
            <consortium name="Ensembl"/>
        </authorList>
    </citation>
    <scope>IDENTIFICATION</scope>
</reference>
<dbReference type="PANTHER" id="PTHR10516:SF457">
    <property type="entry name" value="PEPTIDYLPROLYL ISOMERASE"/>
    <property type="match status" value="1"/>
</dbReference>
<evidence type="ECO:0000259" key="6">
    <source>
        <dbReference type="PROSITE" id="PS50059"/>
    </source>
</evidence>
<proteinExistence type="predicted"/>
<protein>
    <recommendedName>
        <fullName evidence="2 5">peptidylprolyl isomerase</fullName>
        <ecNumber evidence="2 5">5.2.1.8</ecNumber>
    </recommendedName>
</protein>